<evidence type="ECO:0000313" key="1">
    <source>
        <dbReference type="EMBL" id="SVC61184.1"/>
    </source>
</evidence>
<organism evidence="1">
    <name type="scientific">marine metagenome</name>
    <dbReference type="NCBI Taxonomy" id="408172"/>
    <lineage>
        <taxon>unclassified sequences</taxon>
        <taxon>metagenomes</taxon>
        <taxon>ecological metagenomes</taxon>
    </lineage>
</organism>
<name>A0A382NJ04_9ZZZZ</name>
<dbReference type="AlphaFoldDB" id="A0A382NJ04"/>
<feature type="non-terminal residue" evidence="1">
    <location>
        <position position="96"/>
    </location>
</feature>
<dbReference type="EMBL" id="UINC01100828">
    <property type="protein sequence ID" value="SVC61184.1"/>
    <property type="molecule type" value="Genomic_DNA"/>
</dbReference>
<sequence length="96" mass="10820">MDRNVQKIGDLREGTPIFCPVCGDADFRRNQTHNAVKLTNNECVPFIYCSSCDSRNMGVSGSGVYNLHPDDVYKIKTEQMNAFVFIDTLNSRYYGG</sequence>
<proteinExistence type="predicted"/>
<protein>
    <submittedName>
        <fullName evidence="1">Uncharacterized protein</fullName>
    </submittedName>
</protein>
<gene>
    <name evidence="1" type="ORF">METZ01_LOCUS314038</name>
</gene>
<reference evidence="1" key="1">
    <citation type="submission" date="2018-05" db="EMBL/GenBank/DDBJ databases">
        <authorList>
            <person name="Lanie J.A."/>
            <person name="Ng W.-L."/>
            <person name="Kazmierczak K.M."/>
            <person name="Andrzejewski T.M."/>
            <person name="Davidsen T.M."/>
            <person name="Wayne K.J."/>
            <person name="Tettelin H."/>
            <person name="Glass J.I."/>
            <person name="Rusch D."/>
            <person name="Podicherti R."/>
            <person name="Tsui H.-C.T."/>
            <person name="Winkler M.E."/>
        </authorList>
    </citation>
    <scope>NUCLEOTIDE SEQUENCE</scope>
</reference>
<accession>A0A382NJ04</accession>